<dbReference type="PANTHER" id="PTHR12630:SF1">
    <property type="entry name" value="GLUCOSIDASE 2 SUBUNIT BETA"/>
    <property type="match status" value="1"/>
</dbReference>
<accession>A0A836KTW6</accession>
<dbReference type="GO" id="GO:0006491">
    <property type="term" value="P:N-glycan processing"/>
    <property type="evidence" value="ECO:0007669"/>
    <property type="project" value="TreeGrafter"/>
</dbReference>
<evidence type="ECO:0000313" key="3">
    <source>
        <dbReference type="EMBL" id="KAG5485497.1"/>
    </source>
</evidence>
<dbReference type="InterPro" id="IPR039794">
    <property type="entry name" value="Gtb1-like"/>
</dbReference>
<keyword evidence="2" id="KW-0472">Membrane</keyword>
<dbReference type="AlphaFoldDB" id="A0A836KTW6"/>
<dbReference type="GO" id="GO:0017177">
    <property type="term" value="C:glucosidase II complex"/>
    <property type="evidence" value="ECO:0007669"/>
    <property type="project" value="TreeGrafter"/>
</dbReference>
<feature type="region of interest" description="Disordered" evidence="1">
    <location>
        <begin position="880"/>
        <end position="899"/>
    </location>
</feature>
<name>A0A836KTW6_9TRYP</name>
<dbReference type="RefSeq" id="XP_067180793.1">
    <property type="nucleotide sequence ID" value="XM_067324948.1"/>
</dbReference>
<dbReference type="KEGG" id="lmat:92517460"/>
<feature type="region of interest" description="Disordered" evidence="1">
    <location>
        <begin position="1"/>
        <end position="25"/>
    </location>
</feature>
<evidence type="ECO:0000313" key="4">
    <source>
        <dbReference type="Proteomes" id="UP000673552"/>
    </source>
</evidence>
<proteinExistence type="predicted"/>
<comment type="caution">
    <text evidence="3">The sequence shown here is derived from an EMBL/GenBank/DDBJ whole genome shotgun (WGS) entry which is preliminary data.</text>
</comment>
<feature type="compositionally biased region" description="Low complexity" evidence="1">
    <location>
        <begin position="53"/>
        <end position="67"/>
    </location>
</feature>
<sequence>MSLKAMATAGKQGNAASEETPAHAEAEAPIAEVLADASTRLSATASMRRQRPARAGDASSARSGSAAVPALRPTDAWSPSRVVGLGFGLTGAFLLSLAICFPLVHLYAIDGVDVRKAVAHAEMAGMGREWFPVWMSQLLISALTASRAGGEDGADEGGTFGVPPSQRRASAPPPLTGSKKSASPPPQGATSAQGSVAAAKTSIPAAPLSSARLHCYTLEAYSETFLRHGRQAPAPPLFSCGTRVVDLRSEEQRDVLTACHAGRGVAPRHDAPADSKRVGDSLFPTLRVALTTQEVQWHWEVQSLNTVTQRIPLSRVNDDYCDCLDGTDELLTNACSMSGPLTPGAGARWKSYLVSNQPLRLWEADDVIAQEDAEARGHPLQPRKRGDVGDRLYVATGPVLPFLCLCGAVRQLLAPSLFGDGIVDCCAAEDEALLQGTPYGRASPLRLREDAAVVEANNRALEAMRAMMLVQWSRRRASASQYEAKTPSRYEDKLYPYHTSARAMLVDKGYYSLYTSAEVQQEKQVAAAVLEGLYARGHRIQRRRVQKGWDRLGRHLVANRTQLQMQLLNVTRELTSIEEYVRYRMGEARTSDPLAAGVSMQQLQRHTRLRHARNVLHSEIEHISLTTLHRAYGDHYEYYPLMRRILHLEASDLVDSSTPRTLGAATPRRRGERIITPTELEGMNAAAHASQQPAPPLHVDNISVSDYGLEAMRQTFVAQRFDSHEAPLVAQRLGLLPGNNVSAYTPDVFKRTTSPFQRAPVISTGSWQPYHTHRDGRAMVIADPAGDVHLARRACVTPTSTLFRGGGRLQWPTRHPEAPHVVSVADAEEEGKTPKDKLKAAFAGETVKTSHMHIPHHTNTPSILAVDTYAGSIRCDHDPPQVWSRHRRRGAGNRDDASKRPAQVLRTYVTYLCDTQDSILHWAKNGKCFQEVVVGTPSACTGWAWKAATERAREVTKAAKP</sequence>
<protein>
    <recommendedName>
        <fullName evidence="5">Glucosidase II beta subunit-like protein</fullName>
    </recommendedName>
</protein>
<keyword evidence="2" id="KW-0812">Transmembrane</keyword>
<reference evidence="4" key="1">
    <citation type="journal article" date="2021" name="Microbiol. Resour. Announc.">
        <title>LGAAP: Leishmaniinae Genome Assembly and Annotation Pipeline.</title>
        <authorList>
            <person name="Almutairi H."/>
            <person name="Urbaniak M.D."/>
            <person name="Bates M.D."/>
            <person name="Jariyapan N."/>
            <person name="Kwakye-Nuako G."/>
            <person name="Thomaz-Soccol V."/>
            <person name="Al-Salem W.S."/>
            <person name="Dillon R.J."/>
            <person name="Bates P.A."/>
            <person name="Gatherer D."/>
        </authorList>
    </citation>
    <scope>NUCLEOTIDE SEQUENCE [LARGE SCALE GENOMIC DNA]</scope>
</reference>
<evidence type="ECO:0000256" key="1">
    <source>
        <dbReference type="SAM" id="MobiDB-lite"/>
    </source>
</evidence>
<dbReference type="PANTHER" id="PTHR12630">
    <property type="entry name" value="N-LINKED OLIGOSACCHARIDE PROCESSING"/>
    <property type="match status" value="1"/>
</dbReference>
<feature type="transmembrane region" description="Helical" evidence="2">
    <location>
        <begin position="82"/>
        <end position="108"/>
    </location>
</feature>
<dbReference type="GeneID" id="92517460"/>
<evidence type="ECO:0000256" key="2">
    <source>
        <dbReference type="SAM" id="Phobius"/>
    </source>
</evidence>
<evidence type="ECO:0008006" key="5">
    <source>
        <dbReference type="Google" id="ProtNLM"/>
    </source>
</evidence>
<keyword evidence="4" id="KW-1185">Reference proteome</keyword>
<organism evidence="3 4">
    <name type="scientific">Leishmania martiniquensis</name>
    <dbReference type="NCBI Taxonomy" id="1580590"/>
    <lineage>
        <taxon>Eukaryota</taxon>
        <taxon>Discoba</taxon>
        <taxon>Euglenozoa</taxon>
        <taxon>Kinetoplastea</taxon>
        <taxon>Metakinetoplastina</taxon>
        <taxon>Trypanosomatida</taxon>
        <taxon>Trypanosomatidae</taxon>
        <taxon>Leishmaniinae</taxon>
        <taxon>Leishmania</taxon>
    </lineage>
</organism>
<keyword evidence="2" id="KW-1133">Transmembrane helix</keyword>
<feature type="region of interest" description="Disordered" evidence="1">
    <location>
        <begin position="45"/>
        <end position="70"/>
    </location>
</feature>
<dbReference type="OrthoDB" id="28322at2759"/>
<feature type="region of interest" description="Disordered" evidence="1">
    <location>
        <begin position="149"/>
        <end position="196"/>
    </location>
</feature>
<gene>
    <name evidence="3" type="ORF">LSCM1_07582</name>
</gene>
<dbReference type="EMBL" id="JAFEUZ010000009">
    <property type="protein sequence ID" value="KAG5485497.1"/>
    <property type="molecule type" value="Genomic_DNA"/>
</dbReference>
<reference evidence="4" key="2">
    <citation type="journal article" date="2021" name="Sci. Data">
        <title>Chromosome-scale genome sequencing, assembly and annotation of six genomes from subfamily Leishmaniinae.</title>
        <authorList>
            <person name="Almutairi H."/>
            <person name="Urbaniak M.D."/>
            <person name="Bates M.D."/>
            <person name="Jariyapan N."/>
            <person name="Kwakye-Nuako G."/>
            <person name="Thomaz Soccol V."/>
            <person name="Al-Salem W.S."/>
            <person name="Dillon R.J."/>
            <person name="Bates P.A."/>
            <person name="Gatherer D."/>
        </authorList>
    </citation>
    <scope>NUCLEOTIDE SEQUENCE [LARGE SCALE GENOMIC DNA]</scope>
</reference>
<dbReference type="Proteomes" id="UP000673552">
    <property type="component" value="Unassembled WGS sequence"/>
</dbReference>